<dbReference type="SUPFAM" id="SSF47090">
    <property type="entry name" value="PGBD-like"/>
    <property type="match status" value="1"/>
</dbReference>
<dbReference type="InterPro" id="IPR043426">
    <property type="entry name" value="MltB-like"/>
</dbReference>
<feature type="domain" description="Peptidoglycan binding-like" evidence="2">
    <location>
        <begin position="367"/>
        <end position="421"/>
    </location>
</feature>
<keyword evidence="1" id="KW-0732">Signal</keyword>
<dbReference type="InterPro" id="IPR036366">
    <property type="entry name" value="PGBDSf"/>
</dbReference>
<dbReference type="Gene3D" id="1.10.530.10">
    <property type="match status" value="1"/>
</dbReference>
<dbReference type="Gene3D" id="1.10.8.350">
    <property type="entry name" value="Bacterial muramidase"/>
    <property type="match status" value="1"/>
</dbReference>
<dbReference type="PANTHER" id="PTHR30163">
    <property type="entry name" value="MEMBRANE-BOUND LYTIC MUREIN TRANSGLYCOSYLASE B"/>
    <property type="match status" value="1"/>
</dbReference>
<dbReference type="FunFam" id="1.10.8.350:FF:000001">
    <property type="entry name" value="Lytic murein transglycosylase B"/>
    <property type="match status" value="1"/>
</dbReference>
<proteinExistence type="predicted"/>
<feature type="chain" id="PRO_5024968766" evidence="1">
    <location>
        <begin position="22"/>
        <end position="432"/>
    </location>
</feature>
<dbReference type="EMBL" id="CP043909">
    <property type="protein sequence ID" value="QER41046.1"/>
    <property type="molecule type" value="Genomic_DNA"/>
</dbReference>
<organism evidence="4 5">
    <name type="scientific">Acinetobacter suaedae</name>
    <dbReference type="NCBI Taxonomy" id="2609668"/>
    <lineage>
        <taxon>Bacteria</taxon>
        <taxon>Pseudomonadati</taxon>
        <taxon>Pseudomonadota</taxon>
        <taxon>Gammaproteobacteria</taxon>
        <taxon>Moraxellales</taxon>
        <taxon>Moraxellaceae</taxon>
        <taxon>Acinetobacter</taxon>
    </lineage>
</organism>
<dbReference type="Pfam" id="PF13406">
    <property type="entry name" value="SLT_2"/>
    <property type="match status" value="1"/>
</dbReference>
<reference evidence="4 5" key="1">
    <citation type="submission" date="2019-09" db="EMBL/GenBank/DDBJ databases">
        <title>Acinetobacter sp. C16S1 isolated from saline soil.</title>
        <authorList>
            <person name="Xu L."/>
            <person name="Sun J.-Q."/>
        </authorList>
    </citation>
    <scope>NUCLEOTIDE SEQUENCE [LARGE SCALE GENOMIC DNA]</scope>
    <source>
        <strain evidence="4 5">C16S1</strain>
    </source>
</reference>
<dbReference type="SUPFAM" id="SSF53955">
    <property type="entry name" value="Lysozyme-like"/>
    <property type="match status" value="1"/>
</dbReference>
<feature type="domain" description="Transglycosylase SLT" evidence="3">
    <location>
        <begin position="51"/>
        <end position="346"/>
    </location>
</feature>
<dbReference type="Pfam" id="PF01471">
    <property type="entry name" value="PG_binding_1"/>
    <property type="match status" value="1"/>
</dbReference>
<sequence length="432" mass="47529">MYRFSSFLGAALLTLSYNAHAELIINGAKVSTTKTTPAVSNTSTFSPTRDFQSCLAGLRSQAISSGVSGAIYDRYTQNLSADYSVIDRLNYQPEFSTPIWDYLSGLVDNERVQAGQQKLAQHRDVLRRVEQAYGVPAETVVAVWGVESNYGDISGRYPLLQALGTLSCEGRRQSYFRGEFFATMRILQRGDVTQDQLYGSWAGAFGHTQFMPSTYERLAVDFDGDGRRDLVSSIPDALASTANFLKRAGWQTGMPWGFEVKIPQGMSISGESRRNKKSLNSWIAQGVTRADGTALIQGNLTGSTQAGLISPAGANGPLFLVFRNFDAIYSYNAAESYGLAIAHLSDRLRGGTPFLTAWPTDDAGTSRAERREIQQFLIQRGYDIGAVDGLIGDKSRQAIRQEQTRLGLNPTGRAGQKILRAFRQEQARKMMQ</sequence>
<protein>
    <submittedName>
        <fullName evidence="4">Lytic murein transglycosylase</fullName>
    </submittedName>
</protein>
<dbReference type="KEGG" id="asue:F2A31_15640"/>
<evidence type="ECO:0000313" key="4">
    <source>
        <dbReference type="EMBL" id="QER41046.1"/>
    </source>
</evidence>
<dbReference type="CDD" id="cd13399">
    <property type="entry name" value="Slt35-like"/>
    <property type="match status" value="1"/>
</dbReference>
<evidence type="ECO:0000313" key="5">
    <source>
        <dbReference type="Proteomes" id="UP000325177"/>
    </source>
</evidence>
<dbReference type="InterPro" id="IPR036365">
    <property type="entry name" value="PGBD-like_sf"/>
</dbReference>
<dbReference type="GO" id="GO:0008933">
    <property type="term" value="F:peptidoglycan lytic transglycosylase activity"/>
    <property type="evidence" value="ECO:0007669"/>
    <property type="project" value="TreeGrafter"/>
</dbReference>
<evidence type="ECO:0000259" key="2">
    <source>
        <dbReference type="Pfam" id="PF01471"/>
    </source>
</evidence>
<name>A0A5P1V0U6_9GAMM</name>
<keyword evidence="5" id="KW-1185">Reference proteome</keyword>
<dbReference type="Proteomes" id="UP000325177">
    <property type="component" value="Chromosome"/>
</dbReference>
<dbReference type="RefSeq" id="WP_150027535.1">
    <property type="nucleotide sequence ID" value="NZ_CP043909.1"/>
</dbReference>
<gene>
    <name evidence="4" type="ORF">F2A31_15640</name>
</gene>
<dbReference type="InterPro" id="IPR031304">
    <property type="entry name" value="SLT_2"/>
</dbReference>
<dbReference type="InterPro" id="IPR011970">
    <property type="entry name" value="MltB_2"/>
</dbReference>
<dbReference type="GO" id="GO:0009253">
    <property type="term" value="P:peptidoglycan catabolic process"/>
    <property type="evidence" value="ECO:0007669"/>
    <property type="project" value="TreeGrafter"/>
</dbReference>
<dbReference type="Gene3D" id="1.10.101.10">
    <property type="entry name" value="PGBD-like superfamily/PGBD"/>
    <property type="match status" value="1"/>
</dbReference>
<dbReference type="InterPro" id="IPR002477">
    <property type="entry name" value="Peptidoglycan-bd-like"/>
</dbReference>
<dbReference type="AlphaFoldDB" id="A0A5P1V0U6"/>
<feature type="signal peptide" evidence="1">
    <location>
        <begin position="1"/>
        <end position="21"/>
    </location>
</feature>
<evidence type="ECO:0000259" key="3">
    <source>
        <dbReference type="Pfam" id="PF13406"/>
    </source>
</evidence>
<dbReference type="InterPro" id="IPR023346">
    <property type="entry name" value="Lysozyme-like_dom_sf"/>
</dbReference>
<dbReference type="NCBIfam" id="TIGR02283">
    <property type="entry name" value="MltB_2"/>
    <property type="match status" value="1"/>
</dbReference>
<accession>A0A5P1V0U6</accession>
<evidence type="ECO:0000256" key="1">
    <source>
        <dbReference type="SAM" id="SignalP"/>
    </source>
</evidence>
<dbReference type="PANTHER" id="PTHR30163:SF10">
    <property type="entry name" value="TRANSGLYCOLASE-RELATED"/>
    <property type="match status" value="1"/>
</dbReference>